<dbReference type="PROSITE" id="PS51186">
    <property type="entry name" value="GNAT"/>
    <property type="match status" value="1"/>
</dbReference>
<dbReference type="SUPFAM" id="SSF55729">
    <property type="entry name" value="Acyl-CoA N-acyltransferases (Nat)"/>
    <property type="match status" value="1"/>
</dbReference>
<keyword evidence="2" id="KW-0012">Acyltransferase</keyword>
<feature type="domain" description="N-acetyltransferase" evidence="1">
    <location>
        <begin position="19"/>
        <end position="165"/>
    </location>
</feature>
<proteinExistence type="predicted"/>
<dbReference type="InterPro" id="IPR000182">
    <property type="entry name" value="GNAT_dom"/>
</dbReference>
<evidence type="ECO:0000313" key="3">
    <source>
        <dbReference type="Proteomes" id="UP000003448"/>
    </source>
</evidence>
<dbReference type="Gene3D" id="3.40.630.30">
    <property type="match status" value="1"/>
</dbReference>
<sequence>MLKPVTLRSILPDDQSLVERLWQLYRHDLSEFRGSLPDDAGLFTPGRLPTYRTDPNSSGYLICQDGRPVGFAFVSGVEIQPLRVAEFFVVRAVRRSGVGRLAARQLLSRHPGAWEIPFQEENPGAARFWRRLAVEVCPTGHREERRAVPGKPHIPADTWLLLDDVEVPDQDESEA</sequence>
<dbReference type="eggNOG" id="COG5628">
    <property type="taxonomic scope" value="Bacteria"/>
</dbReference>
<reference evidence="3" key="1">
    <citation type="journal article" date="2012" name="J. Bacteriol.">
        <title>Genome Sequence of Micromonospora lupini Lupac 08, Isolated from Root Nodules of Lupinus angustifolius.</title>
        <authorList>
            <person name="Alonso-Vega P."/>
            <person name="Normand P."/>
            <person name="Bacigalupe R."/>
            <person name="Pujic P."/>
            <person name="Lajus A."/>
            <person name="Vallenet D."/>
            <person name="Carro L."/>
            <person name="Coll P."/>
            <person name="Trujillo M.E."/>
        </authorList>
    </citation>
    <scope>NUCLEOTIDE SEQUENCE [LARGE SCALE GENOMIC DNA]</scope>
    <source>
        <strain evidence="3">Lupac 08</strain>
    </source>
</reference>
<gene>
    <name evidence="2" type="ORF">MILUP08_44003</name>
</gene>
<organism evidence="2 3">
    <name type="scientific">Micromonospora lupini str. Lupac 08</name>
    <dbReference type="NCBI Taxonomy" id="1150864"/>
    <lineage>
        <taxon>Bacteria</taxon>
        <taxon>Bacillati</taxon>
        <taxon>Actinomycetota</taxon>
        <taxon>Actinomycetes</taxon>
        <taxon>Micromonosporales</taxon>
        <taxon>Micromonosporaceae</taxon>
        <taxon>Micromonospora</taxon>
    </lineage>
</organism>
<keyword evidence="2" id="KW-0808">Transferase</keyword>
<accession>I0L5I9</accession>
<dbReference type="RefSeq" id="WP_007460927.1">
    <property type="nucleotide sequence ID" value="NZ_HF570108.1"/>
</dbReference>
<comment type="caution">
    <text evidence="2">The sequence shown here is derived from an EMBL/GenBank/DDBJ whole genome shotgun (WGS) entry which is preliminary data.</text>
</comment>
<protein>
    <submittedName>
        <fullName evidence="2">Putative acetyltransferase</fullName>
        <ecNumber evidence="2">2.3.1.-</ecNumber>
    </submittedName>
</protein>
<dbReference type="GO" id="GO:0016747">
    <property type="term" value="F:acyltransferase activity, transferring groups other than amino-acyl groups"/>
    <property type="evidence" value="ECO:0007669"/>
    <property type="project" value="InterPro"/>
</dbReference>
<name>I0L5I9_9ACTN</name>
<dbReference type="CDD" id="cd04301">
    <property type="entry name" value="NAT_SF"/>
    <property type="match status" value="1"/>
</dbReference>
<dbReference type="OrthoDB" id="3627178at2"/>
<dbReference type="AlphaFoldDB" id="I0L5I9"/>
<dbReference type="Proteomes" id="UP000003448">
    <property type="component" value="Unassembled WGS sequence"/>
</dbReference>
<dbReference type="STRING" id="1150864.MILUP08_44003"/>
<dbReference type="EMBL" id="CAIE01000031">
    <property type="protein sequence ID" value="CCH19086.1"/>
    <property type="molecule type" value="Genomic_DNA"/>
</dbReference>
<keyword evidence="3" id="KW-1185">Reference proteome</keyword>
<dbReference type="InterPro" id="IPR016181">
    <property type="entry name" value="Acyl_CoA_acyltransferase"/>
</dbReference>
<evidence type="ECO:0000259" key="1">
    <source>
        <dbReference type="PROSITE" id="PS51186"/>
    </source>
</evidence>
<evidence type="ECO:0000313" key="2">
    <source>
        <dbReference type="EMBL" id="CCH19086.1"/>
    </source>
</evidence>
<dbReference type="EC" id="2.3.1.-" evidence="2"/>
<dbReference type="Pfam" id="PF00583">
    <property type="entry name" value="Acetyltransf_1"/>
    <property type="match status" value="1"/>
</dbReference>